<evidence type="ECO:0000256" key="5">
    <source>
        <dbReference type="ARBA" id="ARBA00022842"/>
    </source>
</evidence>
<dbReference type="Proteomes" id="UP000002875">
    <property type="component" value="Chromosome"/>
</dbReference>
<reference evidence="9 10" key="1">
    <citation type="submission" date="2011-07" db="EMBL/GenBank/DDBJ databases">
        <title>The complete genome of chromosome of Emticicia oligotrophica DSM 17448.</title>
        <authorList>
            <consortium name="US DOE Joint Genome Institute (JGI-PGF)"/>
            <person name="Lucas S."/>
            <person name="Han J."/>
            <person name="Lapidus A."/>
            <person name="Bruce D."/>
            <person name="Goodwin L."/>
            <person name="Pitluck S."/>
            <person name="Peters L."/>
            <person name="Kyrpides N."/>
            <person name="Mavromatis K."/>
            <person name="Ivanova N."/>
            <person name="Ovchinnikova G."/>
            <person name="Teshima H."/>
            <person name="Detter J.C."/>
            <person name="Tapia R."/>
            <person name="Han C."/>
            <person name="Land M."/>
            <person name="Hauser L."/>
            <person name="Markowitz V."/>
            <person name="Cheng J.-F."/>
            <person name="Hugenholtz P."/>
            <person name="Woyke T."/>
            <person name="Wu D."/>
            <person name="Tindall B."/>
            <person name="Pomrenke H."/>
            <person name="Brambilla E."/>
            <person name="Klenk H.-P."/>
            <person name="Eisen J.A."/>
        </authorList>
    </citation>
    <scope>NUCLEOTIDE SEQUENCE [LARGE SCALE GENOMIC DNA]</scope>
    <source>
        <strain evidence="9 10">DSM 17448</strain>
    </source>
</reference>
<dbReference type="SUPFAM" id="SSF53448">
    <property type="entry name" value="Nucleotide-diphospho-sugar transferases"/>
    <property type="match status" value="1"/>
</dbReference>
<keyword evidence="5" id="KW-0460">Magnesium</keyword>
<dbReference type="PANTHER" id="PTHR19136:SF81">
    <property type="entry name" value="MOLYBDENUM COFACTOR GUANYLYLTRANSFERASE"/>
    <property type="match status" value="1"/>
</dbReference>
<evidence type="ECO:0000256" key="2">
    <source>
        <dbReference type="ARBA" id="ARBA00022679"/>
    </source>
</evidence>
<keyword evidence="2" id="KW-0808">Transferase</keyword>
<keyword evidence="6" id="KW-0342">GTP-binding</keyword>
<protein>
    <recommendedName>
        <fullName evidence="8">MobA-like NTP transferase domain-containing protein</fullName>
    </recommendedName>
</protein>
<keyword evidence="3" id="KW-0479">Metal-binding</keyword>
<dbReference type="InterPro" id="IPR029044">
    <property type="entry name" value="Nucleotide-diphossugar_trans"/>
</dbReference>
<dbReference type="PANTHER" id="PTHR19136">
    <property type="entry name" value="MOLYBDENUM COFACTOR GUANYLYLTRANSFERASE"/>
    <property type="match status" value="1"/>
</dbReference>
<keyword evidence="7" id="KW-0501">Molybdenum cofactor biosynthesis</keyword>
<proteinExistence type="predicted"/>
<evidence type="ECO:0000313" key="9">
    <source>
        <dbReference type="EMBL" id="AFK03448.1"/>
    </source>
</evidence>
<keyword evidence="10" id="KW-1185">Reference proteome</keyword>
<evidence type="ECO:0000313" key="10">
    <source>
        <dbReference type="Proteomes" id="UP000002875"/>
    </source>
</evidence>
<dbReference type="RefSeq" id="WP_015029145.1">
    <property type="nucleotide sequence ID" value="NC_018748.1"/>
</dbReference>
<dbReference type="Gene3D" id="3.90.550.10">
    <property type="entry name" value="Spore Coat Polysaccharide Biosynthesis Protein SpsA, Chain A"/>
    <property type="match status" value="1"/>
</dbReference>
<evidence type="ECO:0000256" key="1">
    <source>
        <dbReference type="ARBA" id="ARBA00022490"/>
    </source>
</evidence>
<evidence type="ECO:0000256" key="6">
    <source>
        <dbReference type="ARBA" id="ARBA00023134"/>
    </source>
</evidence>
<sequence>MKGLILIGGRSSRMGSDKGLLEYHGKPQREYLLELAKKYCSEVYYSCRVEQVFSQNTIIDEYQLGPMGGILSAFEKDSQTAWLVMACDMPFLNQKSFELLINHRNPNKIATAFFNPATNAPDPLFTIYEPQAYPLLIAYAQTGAQSPKNFLQNNSITTIHLPDSTFLTNANTPEEFKQVKNHLTKE</sequence>
<dbReference type="Pfam" id="PF12804">
    <property type="entry name" value="NTP_transf_3"/>
    <property type="match status" value="1"/>
</dbReference>
<keyword evidence="1" id="KW-0963">Cytoplasm</keyword>
<keyword evidence="4" id="KW-0547">Nucleotide-binding</keyword>
<evidence type="ECO:0000256" key="4">
    <source>
        <dbReference type="ARBA" id="ARBA00022741"/>
    </source>
</evidence>
<gene>
    <name evidence="9" type="ordered locus">Emtol_2310</name>
</gene>
<evidence type="ECO:0000256" key="7">
    <source>
        <dbReference type="ARBA" id="ARBA00023150"/>
    </source>
</evidence>
<feature type="domain" description="MobA-like NTP transferase" evidence="8">
    <location>
        <begin position="3"/>
        <end position="152"/>
    </location>
</feature>
<organism evidence="9 10">
    <name type="scientific">Emticicia oligotrophica (strain DSM 17448 / CIP 109782 / MTCC 6937 / GPTSA100-15)</name>
    <dbReference type="NCBI Taxonomy" id="929562"/>
    <lineage>
        <taxon>Bacteria</taxon>
        <taxon>Pseudomonadati</taxon>
        <taxon>Bacteroidota</taxon>
        <taxon>Cytophagia</taxon>
        <taxon>Cytophagales</taxon>
        <taxon>Leadbetterellaceae</taxon>
        <taxon>Emticicia</taxon>
    </lineage>
</organism>
<accession>A0ABM5N2A9</accession>
<evidence type="ECO:0000259" key="8">
    <source>
        <dbReference type="Pfam" id="PF12804"/>
    </source>
</evidence>
<dbReference type="CDD" id="cd02503">
    <property type="entry name" value="MobA"/>
    <property type="match status" value="1"/>
</dbReference>
<name>A0ABM5N2A9_EMTOG</name>
<dbReference type="InterPro" id="IPR025877">
    <property type="entry name" value="MobA-like_NTP_Trfase"/>
</dbReference>
<dbReference type="InterPro" id="IPR013482">
    <property type="entry name" value="Molybde_CF_guanTrfase"/>
</dbReference>
<evidence type="ECO:0000256" key="3">
    <source>
        <dbReference type="ARBA" id="ARBA00022723"/>
    </source>
</evidence>
<dbReference type="EMBL" id="CP002961">
    <property type="protein sequence ID" value="AFK03448.1"/>
    <property type="molecule type" value="Genomic_DNA"/>
</dbReference>